<feature type="region of interest" description="Disordered" evidence="1">
    <location>
        <begin position="13"/>
        <end position="40"/>
    </location>
</feature>
<dbReference type="SMART" id="SM00233">
    <property type="entry name" value="PH"/>
    <property type="match status" value="1"/>
</dbReference>
<feature type="compositionally biased region" description="Low complexity" evidence="1">
    <location>
        <begin position="467"/>
        <end position="492"/>
    </location>
</feature>
<feature type="compositionally biased region" description="Polar residues" evidence="1">
    <location>
        <begin position="601"/>
        <end position="610"/>
    </location>
</feature>
<evidence type="ECO:0000256" key="1">
    <source>
        <dbReference type="SAM" id="MobiDB-lite"/>
    </source>
</evidence>
<dbReference type="AlphaFoldDB" id="A0A8H6T2K2"/>
<keyword evidence="4" id="KW-1185">Reference proteome</keyword>
<sequence>MKKRRLSFQTIFAKEHVHEQLPPTTPPDLPSPGSRNYKTLPRSFGAQMAYYDAPSLDGLVLADTNDSFLLDDDPFADLSGGPRQLVDAPKDPTPPPPVPPIPPLPPSPISKHPPSPVRTVSAQATPAYQRPAFKARPSLPSLSSLAKMNVPTPKVRRGRVGAGLPAEPWDLDPDALPVVSPTHATTPISPQVIPANPCEFEAPQSPVLPPTTPTSPTTFLDFSSDSDEGDHPQEVETRQLSSELAVKPSPAITRTPPVAETTLATPPVIATSSPTLASPQPQPIVLPRSSSLEAHPPAVVPESLSPRSATYPPLSPHSSSLAVKPLPVLREIPSPEPPPVPPKDHDVNPLSDSHPSELAVQALASRLDDFPLDDGPLELGEDFGHQLGLDLGLGLDFGHSPRGGEEVEPALGRNHSKRLSAQDGRSRASSTSRSRAGSLAVSRRASRTALVETEILLLDTVANHSPSNSASRSRARSRATSSASSSNSTSSRGIDEKAAKRRTFRKSSLVGDVLKFAPASPERPSVLDKEPVAISPEDNFRSSVLSTANDAGHEELDDELGTAQKGCSSPERIEGFSSPLSARSPERQYSSPYSTPSITTDARSPDSSWSGHEHAEFDFDWLSDHRRTERFPTSSSNSSDYGEELEEERGRWRQAPVLPPPSVYSDEELAMADTDNSGRLAPGFVFPARAHLAENSNIQPGTSADTIRARSGITIPRGDSLWNSDDAPTLSNPSSTSDSEDDFGTSSAEPFDDGASDDDIPLARRIPTALSAQQSIRRQVKEERMFARELQGVDGSEPRSRQTTLRPFAAPMPPPFTSIVEPHERLRTLTLPGSGIRSLAVDSLTEKLQNMRASHNNKNGVMDPSWLTFPTASRRLSTSASPPPNRNQPLPETRGLRAMRSFQRPKTADVSRTAPLDYPVRVRRSNTTLPERDPSNLVVPAFERNMLPPIPSPSSTSPSRPLPPSPSENNLMRIFVGDAQHFTLVDIGPSTTASDALSMVEEQGSLKGWVGTGDWIMFEVAQSFGMERPIRGFELLADVQASWNKDKMINMLVVKLTPLAHILNHPHMPLNSPTFSGYVEWEYKRGKWKHRFLRIRHHALWLSKRENDKEEVYFCSLSTFDAYTLTRPHKAPPKPFTFAVKSTQNSSTFENPADYLHIFSCNSDEGEQWLEKIRLARSFVLCHNVPTTNPSIMRKSSAPLLSENYSDIVAPSLMLRA</sequence>
<evidence type="ECO:0000259" key="2">
    <source>
        <dbReference type="PROSITE" id="PS50003"/>
    </source>
</evidence>
<dbReference type="PROSITE" id="PS50003">
    <property type="entry name" value="PH_DOMAIN"/>
    <property type="match status" value="1"/>
</dbReference>
<dbReference type="InterPro" id="IPR001849">
    <property type="entry name" value="PH_domain"/>
</dbReference>
<dbReference type="Gene3D" id="3.10.20.90">
    <property type="entry name" value="Phosphatidylinositol 3-kinase Catalytic Subunit, Chain A, domain 1"/>
    <property type="match status" value="1"/>
</dbReference>
<dbReference type="PANTHER" id="PTHR38700">
    <property type="entry name" value="YALI0E22418P"/>
    <property type="match status" value="1"/>
</dbReference>
<evidence type="ECO:0000313" key="4">
    <source>
        <dbReference type="Proteomes" id="UP000636479"/>
    </source>
</evidence>
<evidence type="ECO:0000313" key="3">
    <source>
        <dbReference type="EMBL" id="KAF7309705.1"/>
    </source>
</evidence>
<proteinExistence type="predicted"/>
<gene>
    <name evidence="3" type="ORF">MIND_00342200</name>
</gene>
<comment type="caution">
    <text evidence="3">The sequence shown here is derived from an EMBL/GenBank/DDBJ whole genome shotgun (WGS) entry which is preliminary data.</text>
</comment>
<dbReference type="Gene3D" id="2.30.29.30">
    <property type="entry name" value="Pleckstrin-homology domain (PH domain)/Phosphotyrosine-binding domain (PTB)"/>
    <property type="match status" value="1"/>
</dbReference>
<feature type="compositionally biased region" description="Polar residues" evidence="1">
    <location>
        <begin position="270"/>
        <end position="279"/>
    </location>
</feature>
<feature type="compositionally biased region" description="Pro residues" evidence="1">
    <location>
        <begin position="91"/>
        <end position="116"/>
    </location>
</feature>
<organism evidence="3 4">
    <name type="scientific">Mycena indigotica</name>
    <dbReference type="NCBI Taxonomy" id="2126181"/>
    <lineage>
        <taxon>Eukaryota</taxon>
        <taxon>Fungi</taxon>
        <taxon>Dikarya</taxon>
        <taxon>Basidiomycota</taxon>
        <taxon>Agaricomycotina</taxon>
        <taxon>Agaricomycetes</taxon>
        <taxon>Agaricomycetidae</taxon>
        <taxon>Agaricales</taxon>
        <taxon>Marasmiineae</taxon>
        <taxon>Mycenaceae</taxon>
        <taxon>Mycena</taxon>
    </lineage>
</organism>
<dbReference type="OrthoDB" id="43122at2759"/>
<dbReference type="CDD" id="cd00821">
    <property type="entry name" value="PH"/>
    <property type="match status" value="1"/>
</dbReference>
<dbReference type="InterPro" id="IPR029071">
    <property type="entry name" value="Ubiquitin-like_domsf"/>
</dbReference>
<reference evidence="3" key="1">
    <citation type="submission" date="2020-05" db="EMBL/GenBank/DDBJ databases">
        <title>Mycena genomes resolve the evolution of fungal bioluminescence.</title>
        <authorList>
            <person name="Tsai I.J."/>
        </authorList>
    </citation>
    <scope>NUCLEOTIDE SEQUENCE</scope>
    <source>
        <strain evidence="3">171206Taipei</strain>
    </source>
</reference>
<feature type="region of interest" description="Disordered" evidence="1">
    <location>
        <begin position="464"/>
        <end position="500"/>
    </location>
</feature>
<dbReference type="EMBL" id="JACAZF010000003">
    <property type="protein sequence ID" value="KAF7309705.1"/>
    <property type="molecule type" value="Genomic_DNA"/>
</dbReference>
<protein>
    <recommendedName>
        <fullName evidence="2">PH domain-containing protein</fullName>
    </recommendedName>
</protein>
<feature type="compositionally biased region" description="Low complexity" evidence="1">
    <location>
        <begin position="589"/>
        <end position="600"/>
    </location>
</feature>
<dbReference type="SUPFAM" id="SSF50729">
    <property type="entry name" value="PH domain-like"/>
    <property type="match status" value="1"/>
</dbReference>
<feature type="compositionally biased region" description="Low complexity" evidence="1">
    <location>
        <begin position="214"/>
        <end position="223"/>
    </location>
</feature>
<dbReference type="GeneID" id="59342786"/>
<feature type="region of interest" description="Disordered" evidence="1">
    <location>
        <begin position="874"/>
        <end position="896"/>
    </location>
</feature>
<dbReference type="RefSeq" id="XP_037223155.1">
    <property type="nucleotide sequence ID" value="XM_037360270.1"/>
</dbReference>
<feature type="region of interest" description="Disordered" evidence="1">
    <location>
        <begin position="70"/>
        <end position="362"/>
    </location>
</feature>
<accession>A0A8H6T2K2</accession>
<feature type="compositionally biased region" description="Low complexity" evidence="1">
    <location>
        <begin position="427"/>
        <end position="438"/>
    </location>
</feature>
<feature type="region of interest" description="Disordered" evidence="1">
    <location>
        <begin position="393"/>
        <end position="443"/>
    </location>
</feature>
<feature type="region of interest" description="Disordered" evidence="1">
    <location>
        <begin position="629"/>
        <end position="659"/>
    </location>
</feature>
<name>A0A8H6T2K2_9AGAR</name>
<dbReference type="Proteomes" id="UP000636479">
    <property type="component" value="Unassembled WGS sequence"/>
</dbReference>
<feature type="domain" description="PH" evidence="2">
    <location>
        <begin position="1072"/>
        <end position="1178"/>
    </location>
</feature>
<dbReference type="InterPro" id="IPR011993">
    <property type="entry name" value="PH-like_dom_sf"/>
</dbReference>
<feature type="region of interest" description="Disordered" evidence="1">
    <location>
        <begin position="791"/>
        <end position="819"/>
    </location>
</feature>
<feature type="region of interest" description="Disordered" evidence="1">
    <location>
        <begin position="944"/>
        <end position="970"/>
    </location>
</feature>
<feature type="region of interest" description="Disordered" evidence="1">
    <location>
        <begin position="716"/>
        <end position="760"/>
    </location>
</feature>
<feature type="region of interest" description="Disordered" evidence="1">
    <location>
        <begin position="558"/>
        <end position="611"/>
    </location>
</feature>
<dbReference type="PANTHER" id="PTHR38700:SF1">
    <property type="entry name" value="PH DOMAIN-CONTAINING PROTEIN"/>
    <property type="match status" value="1"/>
</dbReference>
<feature type="region of interest" description="Disordered" evidence="1">
    <location>
        <begin position="519"/>
        <end position="541"/>
    </location>
</feature>
<feature type="compositionally biased region" description="Polar residues" evidence="1">
    <location>
        <begin position="631"/>
        <end position="640"/>
    </location>
</feature>
<dbReference type="SUPFAM" id="SSF54236">
    <property type="entry name" value="Ubiquitin-like"/>
    <property type="match status" value="1"/>
</dbReference>
<feature type="compositionally biased region" description="Acidic residues" evidence="1">
    <location>
        <begin position="750"/>
        <end position="760"/>
    </location>
</feature>